<keyword evidence="2" id="KW-1185">Reference proteome</keyword>
<organism evidence="1 2">
    <name type="scientific">Marinomonas posidonica (strain CECT 7376 / NCIMB 14433 / IVIA-Po-181)</name>
    <dbReference type="NCBI Taxonomy" id="491952"/>
    <lineage>
        <taxon>Bacteria</taxon>
        <taxon>Pseudomonadati</taxon>
        <taxon>Pseudomonadota</taxon>
        <taxon>Gammaproteobacteria</taxon>
        <taxon>Oceanospirillales</taxon>
        <taxon>Oceanospirillaceae</taxon>
        <taxon>Marinomonas</taxon>
    </lineage>
</organism>
<gene>
    <name evidence="1" type="ordered locus">Mar181_1262</name>
</gene>
<proteinExistence type="predicted"/>
<dbReference type="HOGENOM" id="CLU_2683508_0_0_6"/>
<dbReference type="EMBL" id="CP002771">
    <property type="protein sequence ID" value="AEF54309.1"/>
    <property type="molecule type" value="Genomic_DNA"/>
</dbReference>
<dbReference type="STRING" id="491952.Mar181_1262"/>
<protein>
    <submittedName>
        <fullName evidence="1">Uncharacterized protein</fullName>
    </submittedName>
</protein>
<accession>F6CW10</accession>
<reference evidence="1 2" key="1">
    <citation type="journal article" date="2012" name="Stand. Genomic Sci.">
        <title>Complete genome sequence of Marinomonas posidonica type strain (IVIA-Po-181(T)).</title>
        <authorList>
            <person name="Lucas-Elio P."/>
            <person name="Goodwin L."/>
            <person name="Woyke T."/>
            <person name="Pitluck S."/>
            <person name="Nolan M."/>
            <person name="Kyrpides N.C."/>
            <person name="Detter J.C."/>
            <person name="Copeland A."/>
            <person name="Lu M."/>
            <person name="Bruce D."/>
            <person name="Detter C."/>
            <person name="Tapia R."/>
            <person name="Han S."/>
            <person name="Land M.L."/>
            <person name="Ivanova N."/>
            <person name="Mikhailova N."/>
            <person name="Johnston A.W."/>
            <person name="Sanchez-Amat A."/>
        </authorList>
    </citation>
    <scope>NUCLEOTIDE SEQUENCE [LARGE SCALE GENOMIC DNA]</scope>
    <source>
        <strain evidence="2">CECT 7376 / NCIMB 14433 / IVIA-Po-181</strain>
    </source>
</reference>
<dbReference type="RefSeq" id="WP_013795785.1">
    <property type="nucleotide sequence ID" value="NC_015559.1"/>
</dbReference>
<dbReference type="AlphaFoldDB" id="F6CW10"/>
<name>F6CW10_MARPP</name>
<sequence>MTDIAAENIVARDFSARPLEEQQDFMTQTWCNQCMEVDLGMTDPQEFESQGRIWIEGNCVKCGEKTVTEIVEEDDE</sequence>
<dbReference type="KEGG" id="mpc:Mar181_1262"/>
<dbReference type="OrthoDB" id="6120657at2"/>
<evidence type="ECO:0000313" key="2">
    <source>
        <dbReference type="Proteomes" id="UP000009230"/>
    </source>
</evidence>
<dbReference type="Proteomes" id="UP000009230">
    <property type="component" value="Chromosome"/>
</dbReference>
<evidence type="ECO:0000313" key="1">
    <source>
        <dbReference type="EMBL" id="AEF54309.1"/>
    </source>
</evidence>
<dbReference type="eggNOG" id="ENOG50330JM">
    <property type="taxonomic scope" value="Bacteria"/>
</dbReference>